<dbReference type="EMBL" id="HBUF01105569">
    <property type="protein sequence ID" value="CAG6639111.1"/>
    <property type="molecule type" value="Transcribed_RNA"/>
</dbReference>
<organism evidence="1">
    <name type="scientific">Cacopsylla melanoneura</name>
    <dbReference type="NCBI Taxonomy" id="428564"/>
    <lineage>
        <taxon>Eukaryota</taxon>
        <taxon>Metazoa</taxon>
        <taxon>Ecdysozoa</taxon>
        <taxon>Arthropoda</taxon>
        <taxon>Hexapoda</taxon>
        <taxon>Insecta</taxon>
        <taxon>Pterygota</taxon>
        <taxon>Neoptera</taxon>
        <taxon>Paraneoptera</taxon>
        <taxon>Hemiptera</taxon>
        <taxon>Sternorrhyncha</taxon>
        <taxon>Psylloidea</taxon>
        <taxon>Psyllidae</taxon>
        <taxon>Psyllinae</taxon>
        <taxon>Cacopsylla</taxon>
    </lineage>
</organism>
<protein>
    <submittedName>
        <fullName evidence="1">Uncharacterized protein</fullName>
    </submittedName>
</protein>
<dbReference type="EMBL" id="HBUF01105573">
    <property type="protein sequence ID" value="CAG6639116.1"/>
    <property type="molecule type" value="Transcribed_RNA"/>
</dbReference>
<accession>A0A8D8QX39</accession>
<proteinExistence type="predicted"/>
<reference evidence="1" key="1">
    <citation type="submission" date="2021-05" db="EMBL/GenBank/DDBJ databases">
        <authorList>
            <person name="Alioto T."/>
            <person name="Alioto T."/>
            <person name="Gomez Garrido J."/>
        </authorList>
    </citation>
    <scope>NUCLEOTIDE SEQUENCE</scope>
</reference>
<sequence>MDGKKCGVHCHLLFDIVLPQGKISRRPSGLRRLSNIRSMIKASVASRRSDPHGQHMSWIHKTPGCVDKNFMQNLADLTHPISPVLVGRFPRFSCWIIQFHTRAFPYYRIRIVKKYTKR</sequence>
<dbReference type="AlphaFoldDB" id="A0A8D8QX39"/>
<name>A0A8D8QX39_9HEMI</name>
<evidence type="ECO:0000313" key="1">
    <source>
        <dbReference type="EMBL" id="CAG6639116.1"/>
    </source>
</evidence>